<dbReference type="EMBL" id="FJ483970">
    <property type="protein sequence ID" value="AEV80735.1"/>
    <property type="molecule type" value="Genomic_DNA"/>
</dbReference>
<dbReference type="GeneID" id="11464103"/>
<dbReference type="Proteomes" id="UP000113968">
    <property type="component" value="Segment"/>
</dbReference>
<dbReference type="RefSeq" id="YP_004940055.1">
    <property type="nucleotide sequence ID" value="NC_016447.1"/>
</dbReference>
<protein>
    <submittedName>
        <fullName evidence="1">Protein UL29</fullName>
    </submittedName>
</protein>
<keyword evidence="2" id="KW-1185">Reference proteome</keyword>
<gene>
    <name evidence="1" type="primary">UL29</name>
</gene>
<name>G8XUA4_9BETA</name>
<dbReference type="KEGG" id="vg:11464103"/>
<dbReference type="InterPro" id="IPR003360">
    <property type="entry name" value="US22-like"/>
</dbReference>
<organism evidence="1 2">
    <name type="scientific">Aotine betaherpesvirus 1</name>
    <dbReference type="NCBI Taxonomy" id="50290"/>
    <lineage>
        <taxon>Viruses</taxon>
        <taxon>Duplodnaviria</taxon>
        <taxon>Heunggongvirae</taxon>
        <taxon>Peploviricota</taxon>
        <taxon>Herviviricetes</taxon>
        <taxon>Herpesvirales</taxon>
        <taxon>Orthoherpesviridae</taxon>
        <taxon>Betaherpesvirinae</taxon>
        <taxon>Cytomegalovirus</taxon>
        <taxon>Cytomegalovirus aotinebeta1</taxon>
    </lineage>
</organism>
<proteinExistence type="predicted"/>
<dbReference type="Pfam" id="PF02393">
    <property type="entry name" value="US22"/>
    <property type="match status" value="4"/>
</dbReference>
<evidence type="ECO:0000313" key="2">
    <source>
        <dbReference type="Proteomes" id="UP000113968"/>
    </source>
</evidence>
<dbReference type="OrthoDB" id="2136at10239"/>
<reference evidence="1" key="1">
    <citation type="submission" date="2011-12" db="EMBL/GenBank/DDBJ databases">
        <title>Comparative genomics of primate cytomegaloviruses.</title>
        <authorList>
            <person name="Davison A.J."/>
            <person name="Holton M."/>
            <person name="Dolan A."/>
            <person name="Dargan D.J."/>
            <person name="Gatherer D."/>
            <person name="Hayward G.S."/>
        </authorList>
    </citation>
    <scope>NUCLEOTIDE SEQUENCE [LARGE SCALE GENOMIC DNA]</scope>
    <source>
        <strain evidence="1">S34E</strain>
    </source>
</reference>
<evidence type="ECO:0000313" key="1">
    <source>
        <dbReference type="EMBL" id="AEV80735.1"/>
    </source>
</evidence>
<accession>G8XUA4</accession>
<sequence>MRRARRKRTLASPTVFSIRELLELSDGRHAEELHFFLETFEGSCVSLGWPPQSIYTVCASLISCSMTDIDLEHCQSSFFGEFRRLQVLGIACHANARFPLLLDDYGTVYCYEMKDDCMYALANSVESFLAKGLIRCDSVHEALCLRLCLEGATAASPQEQRQDVNRRCRASERERYLYSLAGFAELLRCEDVIATTAYVQSHLSVTIPLTWPEKHVLVLANSKQLDLTMSMLRKLQKSTPIKEPVNVLGFVEAMSAAQTFFRHIRLFQGDSGTVYAGLPRHDKLTPLARNLKEFVRVGLSPLIGDYRYENIGTFDLTRLQETYPDARLPLKKRRILIGHFESLNSLYIRGQPKFSAPWRALRDVWTFRCRKTRIWKDGMQLQRFVRVHAGRWLPLAWPPMYGFMIGDCYHFGAVFDRKTYRRFSCFRDCVRLYCIGFVSAYERLPDVSVSPQVIVSENGHVFAYAPQEDKAYLLGLTFNEFFEHGLGAMYSYFERPFVDEATENQWYRHSFTSMSELSNHLGDRRQMVRFCHLNAGCKVRLGGPQYCVFTFGSWNASELDEPNLFVFNVLERAGFTVVGWLEPSSKAVFLDGEGAVYVSLYGIVLVKLGETLRGFIRHGSFWLRYPRRFCFLPIGSTRRAVSTRVTVSCDLQEYVVQEEDGKAAEAADAAAETTTA</sequence>